<dbReference type="PANTHER" id="PTHR33371:SF4">
    <property type="entry name" value="INTERMEMBRANE PHOSPHOLIPID TRANSPORT SYSTEM BINDING PROTEIN MLAD"/>
    <property type="match status" value="1"/>
</dbReference>
<proteinExistence type="predicted"/>
<evidence type="ECO:0000259" key="1">
    <source>
        <dbReference type="Pfam" id="PF02470"/>
    </source>
</evidence>
<dbReference type="SUPFAM" id="SSF58104">
    <property type="entry name" value="Methyl-accepting chemotaxis protein (MCP) signaling domain"/>
    <property type="match status" value="1"/>
</dbReference>
<evidence type="ECO:0000313" key="4">
    <source>
        <dbReference type="Proteomes" id="UP000075502"/>
    </source>
</evidence>
<dbReference type="EMBL" id="JELX01004417">
    <property type="protein sequence ID" value="KYF48217.1"/>
    <property type="molecule type" value="Genomic_DNA"/>
</dbReference>
<dbReference type="Proteomes" id="UP000075502">
    <property type="component" value="Unassembled WGS sequence"/>
</dbReference>
<protein>
    <submittedName>
        <fullName evidence="2">Organic solvent ABC transporter substrate-binding protein</fullName>
    </submittedName>
</protein>
<dbReference type="Proteomes" id="UP000075604">
    <property type="component" value="Unassembled WGS sequence"/>
</dbReference>
<dbReference type="InterPro" id="IPR003399">
    <property type="entry name" value="Mce/MlaD"/>
</dbReference>
<feature type="domain" description="Mce/MlaD" evidence="1">
    <location>
        <begin position="36"/>
        <end position="112"/>
    </location>
</feature>
<reference evidence="4 5" key="1">
    <citation type="submission" date="2014-02" db="EMBL/GenBank/DDBJ databases">
        <title>The small core and large imbalanced accessory genome model reveals a collaborative survival strategy of Sorangium cellulosum strains in nature.</title>
        <authorList>
            <person name="Han K."/>
            <person name="Peng R."/>
            <person name="Blom J."/>
            <person name="Li Y.-Z."/>
        </authorList>
    </citation>
    <scope>NUCLEOTIDE SEQUENCE [LARGE SCALE GENOMIC DNA]</scope>
    <source>
        <strain evidence="3 4">So0007-03</strain>
        <strain evidence="2 5">So0157-18</strain>
    </source>
</reference>
<dbReference type="PANTHER" id="PTHR33371">
    <property type="entry name" value="INTERMEMBRANE PHOSPHOLIPID TRANSPORT SYSTEM BINDING PROTEIN MLAD-RELATED"/>
    <property type="match status" value="1"/>
</dbReference>
<dbReference type="InterPro" id="IPR052336">
    <property type="entry name" value="MlaD_Phospholipid_Transporter"/>
</dbReference>
<sequence length="491" mass="54373">MAEVSKAAKVGVMTIVLAGAAYGGYRFVSRDVGGGNGYRVWATLPDAIGVSPQSRVMISGIQVGVVDRISLYNGQARIDIKMSPDVPLYEDAAIGKRATSLIGESFVVLSPGTEGKPRIPDEGRVLYYIDEPTIQSMQGQVSEILKDVKTVTETLKNTVGSETGQERLAQILDNLADVTEQMNATVRENRAGVTQTINNINQITGESGPRLREILRNVEQVTRDIRTMTAAAEVPGQQGGQPGELRRAAERVGRATENLESALKHVDSIAARVDRGEGTLGRLTKDETLINEVETVVEDVGELVGGISRFQTVVGLRTDYNFLANTIKSYVELRLQPTEDKYYVVELVNDPRGKTDFQQIDVDTTNINDPAHYREVRTITTNAFRFSFQFAKRLGPFTGRFGIKESTGGLGLDLHLLDDRFELRQDLFGFGEELSPRWRVALAYEFIRKLWLLGGMDDILNTDRRDYFIGLQLRFNDADLKTVLPFAPSSF</sequence>
<comment type="caution">
    <text evidence="2">The sequence shown here is derived from an EMBL/GenBank/DDBJ whole genome shotgun (WGS) entry which is preliminary data.</text>
</comment>
<name>A0A150P0A6_SORCE</name>
<evidence type="ECO:0000313" key="5">
    <source>
        <dbReference type="Proteomes" id="UP000075604"/>
    </source>
</evidence>
<dbReference type="AlphaFoldDB" id="A0A150P0A6"/>
<dbReference type="Pfam" id="PF02470">
    <property type="entry name" value="MlaD"/>
    <property type="match status" value="1"/>
</dbReference>
<gene>
    <name evidence="2" type="ORF">BE04_38035</name>
    <name evidence="3" type="ORF">BE21_16115</name>
</gene>
<evidence type="ECO:0000313" key="2">
    <source>
        <dbReference type="EMBL" id="KYF48217.1"/>
    </source>
</evidence>
<organism evidence="2 5">
    <name type="scientific">Sorangium cellulosum</name>
    <name type="common">Polyangium cellulosum</name>
    <dbReference type="NCBI Taxonomy" id="56"/>
    <lineage>
        <taxon>Bacteria</taxon>
        <taxon>Pseudomonadati</taxon>
        <taxon>Myxococcota</taxon>
        <taxon>Polyangia</taxon>
        <taxon>Polyangiales</taxon>
        <taxon>Polyangiaceae</taxon>
        <taxon>Sorangium</taxon>
    </lineage>
</organism>
<evidence type="ECO:0000313" key="3">
    <source>
        <dbReference type="EMBL" id="KYG09754.1"/>
    </source>
</evidence>
<accession>A0A150P0A6</accession>
<dbReference type="EMBL" id="JEME01000574">
    <property type="protein sequence ID" value="KYG09754.1"/>
    <property type="molecule type" value="Genomic_DNA"/>
</dbReference>